<dbReference type="Proteomes" id="UP000324222">
    <property type="component" value="Unassembled WGS sequence"/>
</dbReference>
<organism evidence="1 2">
    <name type="scientific">Portunus trituberculatus</name>
    <name type="common">Swimming crab</name>
    <name type="synonym">Neptunus trituberculatus</name>
    <dbReference type="NCBI Taxonomy" id="210409"/>
    <lineage>
        <taxon>Eukaryota</taxon>
        <taxon>Metazoa</taxon>
        <taxon>Ecdysozoa</taxon>
        <taxon>Arthropoda</taxon>
        <taxon>Crustacea</taxon>
        <taxon>Multicrustacea</taxon>
        <taxon>Malacostraca</taxon>
        <taxon>Eumalacostraca</taxon>
        <taxon>Eucarida</taxon>
        <taxon>Decapoda</taxon>
        <taxon>Pleocyemata</taxon>
        <taxon>Brachyura</taxon>
        <taxon>Eubrachyura</taxon>
        <taxon>Portunoidea</taxon>
        <taxon>Portunidae</taxon>
        <taxon>Portuninae</taxon>
        <taxon>Portunus</taxon>
    </lineage>
</organism>
<gene>
    <name evidence="1" type="ORF">E2C01_056372</name>
</gene>
<name>A0A5B7GXJ7_PORTR</name>
<keyword evidence="2" id="KW-1185">Reference proteome</keyword>
<dbReference type="EMBL" id="VSRR010019498">
    <property type="protein sequence ID" value="MPC62289.1"/>
    <property type="molecule type" value="Genomic_DNA"/>
</dbReference>
<accession>A0A5B7GXJ7</accession>
<comment type="caution">
    <text evidence="1">The sequence shown here is derived from an EMBL/GenBank/DDBJ whole genome shotgun (WGS) entry which is preliminary data.</text>
</comment>
<proteinExistence type="predicted"/>
<protein>
    <submittedName>
        <fullName evidence="1">Uncharacterized protein</fullName>
    </submittedName>
</protein>
<sequence length="73" mass="8470">MNVIEWLGDVTVFDGHVQFGVEVMWLKMVQRSQILYMMLQGMNWLFHPGLRVKISWLSLMASTGQSPTIEEEV</sequence>
<evidence type="ECO:0000313" key="2">
    <source>
        <dbReference type="Proteomes" id="UP000324222"/>
    </source>
</evidence>
<reference evidence="1 2" key="1">
    <citation type="submission" date="2019-05" db="EMBL/GenBank/DDBJ databases">
        <title>Another draft genome of Portunus trituberculatus and its Hox gene families provides insights of decapod evolution.</title>
        <authorList>
            <person name="Jeong J.-H."/>
            <person name="Song I."/>
            <person name="Kim S."/>
            <person name="Choi T."/>
            <person name="Kim D."/>
            <person name="Ryu S."/>
            <person name="Kim W."/>
        </authorList>
    </citation>
    <scope>NUCLEOTIDE SEQUENCE [LARGE SCALE GENOMIC DNA]</scope>
    <source>
        <tissue evidence="1">Muscle</tissue>
    </source>
</reference>
<evidence type="ECO:0000313" key="1">
    <source>
        <dbReference type="EMBL" id="MPC62289.1"/>
    </source>
</evidence>
<dbReference type="AlphaFoldDB" id="A0A5B7GXJ7"/>